<feature type="compositionally biased region" description="Polar residues" evidence="1">
    <location>
        <begin position="593"/>
        <end position="609"/>
    </location>
</feature>
<feature type="compositionally biased region" description="Basic and acidic residues" evidence="1">
    <location>
        <begin position="551"/>
        <end position="561"/>
    </location>
</feature>
<gene>
    <name evidence="2" type="ORF">TIFTF001_015139</name>
</gene>
<feature type="compositionally biased region" description="Basic residues" evidence="1">
    <location>
        <begin position="91"/>
        <end position="104"/>
    </location>
</feature>
<feature type="compositionally biased region" description="Polar residues" evidence="1">
    <location>
        <begin position="475"/>
        <end position="499"/>
    </location>
</feature>
<feature type="compositionally biased region" description="Polar residues" evidence="1">
    <location>
        <begin position="158"/>
        <end position="192"/>
    </location>
</feature>
<organism evidence="2 3">
    <name type="scientific">Ficus carica</name>
    <name type="common">Common fig</name>
    <dbReference type="NCBI Taxonomy" id="3494"/>
    <lineage>
        <taxon>Eukaryota</taxon>
        <taxon>Viridiplantae</taxon>
        <taxon>Streptophyta</taxon>
        <taxon>Embryophyta</taxon>
        <taxon>Tracheophyta</taxon>
        <taxon>Spermatophyta</taxon>
        <taxon>Magnoliopsida</taxon>
        <taxon>eudicotyledons</taxon>
        <taxon>Gunneridae</taxon>
        <taxon>Pentapetalae</taxon>
        <taxon>rosids</taxon>
        <taxon>fabids</taxon>
        <taxon>Rosales</taxon>
        <taxon>Moraceae</taxon>
        <taxon>Ficeae</taxon>
        <taxon>Ficus</taxon>
    </lineage>
</organism>
<feature type="compositionally biased region" description="Polar residues" evidence="1">
    <location>
        <begin position="527"/>
        <end position="537"/>
    </location>
</feature>
<feature type="compositionally biased region" description="Polar residues" evidence="1">
    <location>
        <begin position="312"/>
        <end position="321"/>
    </location>
</feature>
<evidence type="ECO:0000313" key="2">
    <source>
        <dbReference type="EMBL" id="GMN45958.1"/>
    </source>
</evidence>
<feature type="region of interest" description="Disordered" evidence="1">
    <location>
        <begin position="1"/>
        <end position="249"/>
    </location>
</feature>
<reference evidence="2" key="1">
    <citation type="submission" date="2023-07" db="EMBL/GenBank/DDBJ databases">
        <title>draft genome sequence of fig (Ficus carica).</title>
        <authorList>
            <person name="Takahashi T."/>
            <person name="Nishimura K."/>
        </authorList>
    </citation>
    <scope>NUCLEOTIDE SEQUENCE</scope>
</reference>
<feature type="compositionally biased region" description="Basic and acidic residues" evidence="1">
    <location>
        <begin position="462"/>
        <end position="474"/>
    </location>
</feature>
<feature type="compositionally biased region" description="Basic and acidic residues" evidence="1">
    <location>
        <begin position="361"/>
        <end position="383"/>
    </location>
</feature>
<feature type="compositionally biased region" description="Basic and acidic residues" evidence="1">
    <location>
        <begin position="505"/>
        <end position="526"/>
    </location>
</feature>
<feature type="compositionally biased region" description="Polar residues" evidence="1">
    <location>
        <begin position="384"/>
        <end position="399"/>
    </location>
</feature>
<dbReference type="EMBL" id="BTGU01000021">
    <property type="protein sequence ID" value="GMN45958.1"/>
    <property type="molecule type" value="Genomic_DNA"/>
</dbReference>
<dbReference type="AlphaFoldDB" id="A0AA88AH93"/>
<proteinExistence type="predicted"/>
<feature type="compositionally biased region" description="Polar residues" evidence="1">
    <location>
        <begin position="620"/>
        <end position="632"/>
    </location>
</feature>
<dbReference type="InterPro" id="IPR038808">
    <property type="entry name" value="MOS1-like"/>
</dbReference>
<feature type="compositionally biased region" description="Polar residues" evidence="1">
    <location>
        <begin position="332"/>
        <end position="343"/>
    </location>
</feature>
<feature type="compositionally biased region" description="Basic residues" evidence="1">
    <location>
        <begin position="672"/>
        <end position="684"/>
    </location>
</feature>
<evidence type="ECO:0000256" key="1">
    <source>
        <dbReference type="SAM" id="MobiDB-lite"/>
    </source>
</evidence>
<feature type="compositionally biased region" description="Polar residues" evidence="1">
    <location>
        <begin position="110"/>
        <end position="126"/>
    </location>
</feature>
<accession>A0AA88AH93</accession>
<name>A0AA88AH93_FICCA</name>
<keyword evidence="3" id="KW-1185">Reference proteome</keyword>
<dbReference type="PANTHER" id="PTHR34805:SF1">
    <property type="entry name" value="PROTEIN MODIFIER OF SNC1 1"/>
    <property type="match status" value="1"/>
</dbReference>
<dbReference type="PANTHER" id="PTHR34805">
    <property type="entry name" value="PROTEIN MODIFIER OF SNC1 1"/>
    <property type="match status" value="1"/>
</dbReference>
<feature type="compositionally biased region" description="Polar residues" evidence="1">
    <location>
        <begin position="350"/>
        <end position="360"/>
    </location>
</feature>
<sequence length="698" mass="76756">MKAQSAPLQQEVNGASVAHTNAQVHESNVSRQKRTGYKQRQSTGITEVPKTQTDVESNATASVGVVANEVHPSGGSSLPVNTNASADSSLHPRRKSSKNGKNKHKIEDTSALSSTGSKENNENVSLESGPPKASENRFDPNLAVQLQTIPRDADRSSGQHPSSPNEDSHGRVNSQWKPQQSLRMPRNPQNSRTTEKFHRSEAVVWAPVRSQNKAEVTDEASPKNVVDGVNPPAKSDNQVQISSKNKRAEIERYVPKPKEMAQQGGTNHHPVASVINQTTVDDSIPRAGTGSQVSESSQNVAVVLGKAGFSVESRNGNNRQNKQGKVHGSWRQRGSTESTSMQGLQDGASYASNVNENVQKPNEHPHPQKADVNLVKEQEKSSDEWSTTDDWGISHSSYSFEPASVPMVKDQGVAARGRRHSVKGHKSMGNNRDLDQRKSSGDTDKSYAQYSTDETSQLDLAASKENRGVGERSMSHWQPKSQATSANNQRGNRHNSGQNVGAEASKIESSRHDGVLPQPTEDKDSNEQSSQLYQDQSISERKNAEQAPNLRHQEPRRERKTASLNGQPHLLDQGPTNPVELAPVSLETRQEQHTSSGFRKSGNQNNRFSRNQEARGDWNYSGQDNRQHNSPPNRDRLRQNSHYEYQPVGPYNKKSNSSEGPKDGADTSGARPRGRGQNHSRRGFYGRQSGVRVDTIYE</sequence>
<feature type="compositionally biased region" description="Polar residues" evidence="1">
    <location>
        <begin position="74"/>
        <end position="88"/>
    </location>
</feature>
<feature type="compositionally biased region" description="Polar residues" evidence="1">
    <location>
        <begin position="38"/>
        <end position="61"/>
    </location>
</feature>
<evidence type="ECO:0008006" key="4">
    <source>
        <dbReference type="Google" id="ProtNLM"/>
    </source>
</evidence>
<dbReference type="Proteomes" id="UP001187192">
    <property type="component" value="Unassembled WGS sequence"/>
</dbReference>
<evidence type="ECO:0000313" key="3">
    <source>
        <dbReference type="Proteomes" id="UP001187192"/>
    </source>
</evidence>
<protein>
    <recommendedName>
        <fullName evidence="4">Modifier of snc1</fullName>
    </recommendedName>
</protein>
<feature type="region of interest" description="Disordered" evidence="1">
    <location>
        <begin position="309"/>
        <end position="698"/>
    </location>
</feature>
<feature type="compositionally biased region" description="Basic and acidic residues" evidence="1">
    <location>
        <begin position="432"/>
        <end position="445"/>
    </location>
</feature>
<feature type="compositionally biased region" description="Polar residues" evidence="1">
    <location>
        <begin position="1"/>
        <end position="30"/>
    </location>
</feature>
<dbReference type="GO" id="GO:0040029">
    <property type="term" value="P:epigenetic regulation of gene expression"/>
    <property type="evidence" value="ECO:0007669"/>
    <property type="project" value="TreeGrafter"/>
</dbReference>
<feature type="compositionally biased region" description="Basic residues" evidence="1">
    <location>
        <begin position="416"/>
        <end position="426"/>
    </location>
</feature>
<feature type="compositionally biased region" description="Polar residues" evidence="1">
    <location>
        <begin position="446"/>
        <end position="458"/>
    </location>
</feature>
<comment type="caution">
    <text evidence="2">The sequence shown here is derived from an EMBL/GenBank/DDBJ whole genome shotgun (WGS) entry which is preliminary data.</text>
</comment>